<dbReference type="InterPro" id="IPR004879">
    <property type="entry name" value="Ssp411-like_TRX"/>
</dbReference>
<dbReference type="InterPro" id="IPR008928">
    <property type="entry name" value="6-hairpin_glycosidase_sf"/>
</dbReference>
<keyword evidence="3" id="KW-1185">Reference proteome</keyword>
<dbReference type="PANTHER" id="PTHR42899:SF1">
    <property type="entry name" value="SPERMATOGENESIS-ASSOCIATED PROTEIN 20"/>
    <property type="match status" value="1"/>
</dbReference>
<dbReference type="Gene3D" id="1.50.10.20">
    <property type="match status" value="1"/>
</dbReference>
<dbReference type="RefSeq" id="WP_345328290.1">
    <property type="nucleotide sequence ID" value="NZ_BAABGA010000120.1"/>
</dbReference>
<protein>
    <submittedName>
        <fullName evidence="2">Thioredoxin domain-containing protein</fullName>
    </submittedName>
</protein>
<dbReference type="Gene3D" id="3.40.30.10">
    <property type="entry name" value="Glutaredoxin"/>
    <property type="match status" value="1"/>
</dbReference>
<dbReference type="InterPro" id="IPR036249">
    <property type="entry name" value="Thioredoxin-like_sf"/>
</dbReference>
<dbReference type="CDD" id="cd02955">
    <property type="entry name" value="SSP411"/>
    <property type="match status" value="1"/>
</dbReference>
<accession>A0ABP8NSK2</accession>
<dbReference type="SUPFAM" id="SSF52833">
    <property type="entry name" value="Thioredoxin-like"/>
    <property type="match status" value="1"/>
</dbReference>
<dbReference type="PANTHER" id="PTHR42899">
    <property type="entry name" value="SPERMATOGENESIS-ASSOCIATED PROTEIN 20"/>
    <property type="match status" value="1"/>
</dbReference>
<feature type="domain" description="Spermatogenesis-associated protein 20-like TRX" evidence="1">
    <location>
        <begin position="2"/>
        <end position="162"/>
    </location>
</feature>
<dbReference type="PIRSF" id="PIRSF006402">
    <property type="entry name" value="UCP006402_thioredoxin"/>
    <property type="match status" value="1"/>
</dbReference>
<name>A0ABP8NSK2_9BACT</name>
<evidence type="ECO:0000313" key="3">
    <source>
        <dbReference type="Proteomes" id="UP001500840"/>
    </source>
</evidence>
<dbReference type="Pfam" id="PF03190">
    <property type="entry name" value="Thioredox_DsbH"/>
    <property type="match status" value="1"/>
</dbReference>
<proteinExistence type="predicted"/>
<organism evidence="2 3">
    <name type="scientific">Novipirellula rosea</name>
    <dbReference type="NCBI Taxonomy" id="1031540"/>
    <lineage>
        <taxon>Bacteria</taxon>
        <taxon>Pseudomonadati</taxon>
        <taxon>Planctomycetota</taxon>
        <taxon>Planctomycetia</taxon>
        <taxon>Pirellulales</taxon>
        <taxon>Pirellulaceae</taxon>
        <taxon>Novipirellula</taxon>
    </lineage>
</organism>
<dbReference type="SUPFAM" id="SSF48208">
    <property type="entry name" value="Six-hairpin glycosidases"/>
    <property type="match status" value="1"/>
</dbReference>
<dbReference type="InterPro" id="IPR024705">
    <property type="entry name" value="Ssp411"/>
</dbReference>
<evidence type="ECO:0000259" key="1">
    <source>
        <dbReference type="Pfam" id="PF03190"/>
    </source>
</evidence>
<sequence>MNRLSASLSPYLLQHQNNPVDWYPWGEEAFEQARQSDLPVFLSVGYAACHWCHVMEHESFENAAIAEFLNKYFVSIKVDREERPDIDQIYMNSLQLMTGRGGWPMSVFLNHEKQPFYAGTYWPPSAQRGMPGFSQILDALADAWQNRRSEVEAHAAQITSSLGQLALGVSEPAASLPEDAVIRDATNHLLDVLDRERGGFGSAPKFPHATDLELLLRRGQTSGEEELINAAELTLDAMAGGGIRDHIGGGFARYSVDANWLAPHFEKMLYDNALLAAVYVRAFQVTGHERHADVAKEILDYLAREMCDPCGGFHCSEDADSEGVEGKYYVWTVAEVIAALGSERGERFCQIYDITESGNFEGKNIPRLQKTIADWASELAVPGLAAELAVDRERLREQRGKRVRPGRDDKILAGWNALAIRAFAIAGGVLDRPDYIEIAERSATFMLDKMTSETGRLYHAYRQGQAHLDAYVDDYAYTAEAFLALFEATGRARWVGRASQLAETIITHFEDREVGGFFYTSDDAEALITRTKDWHDGSLVSGNASATMALLKLSRLTGVDAYRDAAVRALQLAGPILQSQAAACGALLSSLDRLLHDHEQWVLAVPDRETMAAWRTRFLSRYRPHATLSWVIGQAPESGPVASLNHAREVIDGKPTLYRCQNFSCDQPLVGDEIGLLLQQTTS</sequence>
<gene>
    <name evidence="2" type="ORF">GCM10023156_68740</name>
</gene>
<evidence type="ECO:0000313" key="2">
    <source>
        <dbReference type="EMBL" id="GAA4472393.1"/>
    </source>
</evidence>
<reference evidence="3" key="1">
    <citation type="journal article" date="2019" name="Int. J. Syst. Evol. Microbiol.">
        <title>The Global Catalogue of Microorganisms (GCM) 10K type strain sequencing project: providing services to taxonomists for standard genome sequencing and annotation.</title>
        <authorList>
            <consortium name="The Broad Institute Genomics Platform"/>
            <consortium name="The Broad Institute Genome Sequencing Center for Infectious Disease"/>
            <person name="Wu L."/>
            <person name="Ma J."/>
        </authorList>
    </citation>
    <scope>NUCLEOTIDE SEQUENCE [LARGE SCALE GENOMIC DNA]</scope>
    <source>
        <strain evidence="3">JCM 17759</strain>
    </source>
</reference>
<dbReference type="EMBL" id="BAABGA010000120">
    <property type="protein sequence ID" value="GAA4472393.1"/>
    <property type="molecule type" value="Genomic_DNA"/>
</dbReference>
<dbReference type="Proteomes" id="UP001500840">
    <property type="component" value="Unassembled WGS sequence"/>
</dbReference>
<comment type="caution">
    <text evidence="2">The sequence shown here is derived from an EMBL/GenBank/DDBJ whole genome shotgun (WGS) entry which is preliminary data.</text>
</comment>